<name>A0A1Y4SQW9_9FIRM</name>
<dbReference type="InterPro" id="IPR032179">
    <property type="entry name" value="Cry22Aa_Ig-like"/>
</dbReference>
<proteinExistence type="predicted"/>
<dbReference type="Proteomes" id="UP000195305">
    <property type="component" value="Unassembled WGS sequence"/>
</dbReference>
<keyword evidence="1" id="KW-0812">Transmembrane</keyword>
<evidence type="ECO:0000313" key="4">
    <source>
        <dbReference type="EMBL" id="OUQ32319.1"/>
    </source>
</evidence>
<keyword evidence="1" id="KW-1133">Transmembrane helix</keyword>
<evidence type="ECO:0008006" key="6">
    <source>
        <dbReference type="Google" id="ProtNLM"/>
    </source>
</evidence>
<gene>
    <name evidence="4" type="ORF">B5E75_12445</name>
</gene>
<dbReference type="Gene3D" id="2.60.40.10">
    <property type="entry name" value="Immunoglobulins"/>
    <property type="match status" value="2"/>
</dbReference>
<sequence>MKHPKSVSQKHMGIIILGMVILFIAIYIVVWRMELKLIDGGHMVLEVGEELSHDVEDYLNLTWYLPSERDNIIDDCQLTLNDIVYLDEHQQYPDIGEYQGTITYDDQTYPIDIQVVDEIAPIIQCQETVAYGSQDFQVEDIIDVSDNSQDDCDVQIDGDVDVSKLGTYTLNVKAIDSSQNIAEKTFDVEVTDQTAPQITMKPQIAYLYEKFDVLENVRAKDNVDGDCTKDIQVSGEVNVQKAGTYYLTYTVQDQAGNQAKVKREVVVKERETSYRINNVPMVLQLPDYHNGCESASSTMLLQYYGYDITLPEVIKKVPIIPLEYKDGRLYGADPHVAFTGSMSSRGYGIYVEPMVDVLETIINEQKGKHQVKNLTGSSLDDLLTYVEMGHPIQIWATASLQTYEQSGKQEWYIKTLDGQYTDEKVTFPVSEHCLVLIGFNDEHVILNNPLQGITIWDKEAFEIAYKDMGSQAIMIEE</sequence>
<dbReference type="Pfam" id="PF13529">
    <property type="entry name" value="Peptidase_C39_2"/>
    <property type="match status" value="1"/>
</dbReference>
<dbReference type="InterPro" id="IPR039564">
    <property type="entry name" value="Peptidase_C39-like"/>
</dbReference>
<evidence type="ECO:0000313" key="5">
    <source>
        <dbReference type="Proteomes" id="UP000195305"/>
    </source>
</evidence>
<evidence type="ECO:0000259" key="2">
    <source>
        <dbReference type="Pfam" id="PF13529"/>
    </source>
</evidence>
<keyword evidence="1" id="KW-0472">Membrane</keyword>
<dbReference type="PANTHER" id="PTHR37806">
    <property type="entry name" value="LMO0724 PROTEIN"/>
    <property type="match status" value="1"/>
</dbReference>
<protein>
    <recommendedName>
        <fullName evidence="6">Peptidase C39-like domain-containing protein</fullName>
    </recommendedName>
</protein>
<dbReference type="InterPro" id="IPR013783">
    <property type="entry name" value="Ig-like_fold"/>
</dbReference>
<keyword evidence="5" id="KW-1185">Reference proteome</keyword>
<dbReference type="EMBL" id="NFLJ01000044">
    <property type="protein sequence ID" value="OUQ32319.1"/>
    <property type="molecule type" value="Genomic_DNA"/>
</dbReference>
<feature type="domain" description="Peptidase C39-like" evidence="2">
    <location>
        <begin position="278"/>
        <end position="449"/>
    </location>
</feature>
<dbReference type="Gene3D" id="3.90.70.10">
    <property type="entry name" value="Cysteine proteinases"/>
    <property type="match status" value="1"/>
</dbReference>
<feature type="transmembrane region" description="Helical" evidence="1">
    <location>
        <begin position="12"/>
        <end position="31"/>
    </location>
</feature>
<organism evidence="4 5">
    <name type="scientific">Massilimicrobiota timonensis</name>
    <dbReference type="NCBI Taxonomy" id="1776392"/>
    <lineage>
        <taxon>Bacteria</taxon>
        <taxon>Bacillati</taxon>
        <taxon>Bacillota</taxon>
        <taxon>Erysipelotrichia</taxon>
        <taxon>Erysipelotrichales</taxon>
        <taxon>Erysipelotrichaceae</taxon>
        <taxon>Massilimicrobiota</taxon>
    </lineage>
</organism>
<reference evidence="4 5" key="1">
    <citation type="journal article" date="2018" name="BMC Genomics">
        <title>Whole genome sequencing and function prediction of 133 gut anaerobes isolated from chicken caecum in pure cultures.</title>
        <authorList>
            <person name="Medvecky M."/>
            <person name="Cejkova D."/>
            <person name="Polansky O."/>
            <person name="Karasova D."/>
            <person name="Kubasova T."/>
            <person name="Cizek A."/>
            <person name="Rychlik I."/>
        </authorList>
    </citation>
    <scope>NUCLEOTIDE SEQUENCE [LARGE SCALE GENOMIC DNA]</scope>
    <source>
        <strain evidence="4 5">An13</strain>
    </source>
</reference>
<dbReference type="AlphaFoldDB" id="A0A1Y4SQW9"/>
<evidence type="ECO:0000259" key="3">
    <source>
        <dbReference type="Pfam" id="PF16403"/>
    </source>
</evidence>
<dbReference type="OrthoDB" id="1639628at2"/>
<comment type="caution">
    <text evidence="4">The sequence shown here is derived from an EMBL/GenBank/DDBJ whole genome shotgun (WGS) entry which is preliminary data.</text>
</comment>
<dbReference type="PANTHER" id="PTHR37806:SF1">
    <property type="entry name" value="PEPTIDASE C39-LIKE DOMAIN-CONTAINING PROTEIN"/>
    <property type="match status" value="1"/>
</dbReference>
<feature type="domain" description="Pesticidal crystal protein Cry22Aa Ig-like" evidence="3">
    <location>
        <begin position="215"/>
        <end position="267"/>
    </location>
</feature>
<evidence type="ECO:0000256" key="1">
    <source>
        <dbReference type="SAM" id="Phobius"/>
    </source>
</evidence>
<accession>A0A1Y4SQW9</accession>
<dbReference type="Pfam" id="PF16403">
    <property type="entry name" value="Bact_surface_Ig-like"/>
    <property type="match status" value="1"/>
</dbReference>
<dbReference type="RefSeq" id="WP_087359724.1">
    <property type="nucleotide sequence ID" value="NZ_NFLJ01000044.1"/>
</dbReference>